<dbReference type="InterPro" id="IPR004358">
    <property type="entry name" value="Sig_transdc_His_kin-like_C"/>
</dbReference>
<evidence type="ECO:0000256" key="2">
    <source>
        <dbReference type="ARBA" id="ARBA00004236"/>
    </source>
</evidence>
<name>A0ABV4R1J5_9ACTN</name>
<evidence type="ECO:0000256" key="4">
    <source>
        <dbReference type="ARBA" id="ARBA00022553"/>
    </source>
</evidence>
<comment type="catalytic activity">
    <reaction evidence="1">
        <text>ATP + protein L-histidine = ADP + protein N-phospho-L-histidine.</text>
        <dbReference type="EC" id="2.7.13.3"/>
    </reaction>
</comment>
<dbReference type="InterPro" id="IPR003661">
    <property type="entry name" value="HisK_dim/P_dom"/>
</dbReference>
<evidence type="ECO:0000256" key="3">
    <source>
        <dbReference type="ARBA" id="ARBA00012438"/>
    </source>
</evidence>
<feature type="transmembrane region" description="Helical" evidence="11">
    <location>
        <begin position="21"/>
        <end position="50"/>
    </location>
</feature>
<evidence type="ECO:0000256" key="7">
    <source>
        <dbReference type="ARBA" id="ARBA00022777"/>
    </source>
</evidence>
<keyword evidence="7 14" id="KW-0418">Kinase</keyword>
<feature type="transmembrane region" description="Helical" evidence="11">
    <location>
        <begin position="56"/>
        <end position="77"/>
    </location>
</feature>
<evidence type="ECO:0000256" key="10">
    <source>
        <dbReference type="ARBA" id="ARBA00023136"/>
    </source>
</evidence>
<evidence type="ECO:0000256" key="5">
    <source>
        <dbReference type="ARBA" id="ARBA00022679"/>
    </source>
</evidence>
<dbReference type="InterPro" id="IPR003594">
    <property type="entry name" value="HATPase_dom"/>
</dbReference>
<evidence type="ECO:0000256" key="11">
    <source>
        <dbReference type="SAM" id="Phobius"/>
    </source>
</evidence>
<evidence type="ECO:0000313" key="14">
    <source>
        <dbReference type="EMBL" id="MFA1556742.1"/>
    </source>
</evidence>
<evidence type="ECO:0000256" key="6">
    <source>
        <dbReference type="ARBA" id="ARBA00022692"/>
    </source>
</evidence>
<dbReference type="Pfam" id="PF00512">
    <property type="entry name" value="HisKA"/>
    <property type="match status" value="1"/>
</dbReference>
<dbReference type="SUPFAM" id="SSF55874">
    <property type="entry name" value="ATPase domain of HSP90 chaperone/DNA topoisomerase II/histidine kinase"/>
    <property type="match status" value="1"/>
</dbReference>
<feature type="domain" description="HAMP" evidence="13">
    <location>
        <begin position="82"/>
        <end position="135"/>
    </location>
</feature>
<dbReference type="PANTHER" id="PTHR45436">
    <property type="entry name" value="SENSOR HISTIDINE KINASE YKOH"/>
    <property type="match status" value="1"/>
</dbReference>
<organism evidence="14 15">
    <name type="scientific">Actinomadura chokoriensis</name>
    <dbReference type="NCBI Taxonomy" id="454156"/>
    <lineage>
        <taxon>Bacteria</taxon>
        <taxon>Bacillati</taxon>
        <taxon>Actinomycetota</taxon>
        <taxon>Actinomycetes</taxon>
        <taxon>Streptosporangiales</taxon>
        <taxon>Thermomonosporaceae</taxon>
        <taxon>Actinomadura</taxon>
    </lineage>
</organism>
<keyword evidence="8 11" id="KW-1133">Transmembrane helix</keyword>
<evidence type="ECO:0000256" key="8">
    <source>
        <dbReference type="ARBA" id="ARBA00022989"/>
    </source>
</evidence>
<keyword evidence="9" id="KW-0902">Two-component regulatory system</keyword>
<evidence type="ECO:0000256" key="1">
    <source>
        <dbReference type="ARBA" id="ARBA00000085"/>
    </source>
</evidence>
<reference evidence="14 15" key="1">
    <citation type="submission" date="2023-11" db="EMBL/GenBank/DDBJ databases">
        <title>Actinomadura monticuli sp. nov., isolated from volcanic ash.</title>
        <authorList>
            <person name="Lee S.D."/>
            <person name="Yang H."/>
            <person name="Kim I.S."/>
        </authorList>
    </citation>
    <scope>NUCLEOTIDE SEQUENCE [LARGE SCALE GENOMIC DNA]</scope>
    <source>
        <strain evidence="14 15">DSM 45346</strain>
    </source>
</reference>
<dbReference type="CDD" id="cd00075">
    <property type="entry name" value="HATPase"/>
    <property type="match status" value="1"/>
</dbReference>
<gene>
    <name evidence="14" type="ORF">SM436_23870</name>
</gene>
<dbReference type="PANTHER" id="PTHR45436:SF5">
    <property type="entry name" value="SENSOR HISTIDINE KINASE TRCS"/>
    <property type="match status" value="1"/>
</dbReference>
<dbReference type="PRINTS" id="PR00344">
    <property type="entry name" value="BCTRLSENSOR"/>
</dbReference>
<dbReference type="SMART" id="SM00388">
    <property type="entry name" value="HisKA"/>
    <property type="match status" value="1"/>
</dbReference>
<dbReference type="PROSITE" id="PS50885">
    <property type="entry name" value="HAMP"/>
    <property type="match status" value="1"/>
</dbReference>
<dbReference type="EC" id="2.7.13.3" evidence="3"/>
<dbReference type="SUPFAM" id="SSF47384">
    <property type="entry name" value="Homodimeric domain of signal transducing histidine kinase"/>
    <property type="match status" value="1"/>
</dbReference>
<dbReference type="Gene3D" id="1.10.287.130">
    <property type="match status" value="1"/>
</dbReference>
<comment type="caution">
    <text evidence="14">The sequence shown here is derived from an EMBL/GenBank/DDBJ whole genome shotgun (WGS) entry which is preliminary data.</text>
</comment>
<dbReference type="InterPro" id="IPR036097">
    <property type="entry name" value="HisK_dim/P_sf"/>
</dbReference>
<evidence type="ECO:0000259" key="13">
    <source>
        <dbReference type="PROSITE" id="PS50885"/>
    </source>
</evidence>
<dbReference type="InterPro" id="IPR036890">
    <property type="entry name" value="HATPase_C_sf"/>
</dbReference>
<keyword evidence="6 11" id="KW-0812">Transmembrane</keyword>
<sequence length="349" mass="37273">MSAQKGGSSRARPRGPRFARTGATPAAAGLLGALLVAAVVLAAVLLALLADVHRTGVLVIVTAVLCAVVVGLAVWGVRRAVARTLRPVARLREELTDLADPGPGARVGVPATGDDVERLAGRVNLLLSRLEESVEQRRAFFADASHELRTPLTGLRTRIELALHDPEEADLAGTLRDAMADVDRLHHIVEDLFVLARLDSEGRPARTRMNLRSLVEMQLARQSSAVPVTVEVEPGIEVMVNPPRLGRALGNLLANAERYAVTRIEVNARAVGEEAVIEIRDDGPGIPPADRDRVFERFARLDPARSRDKGGSGLGLPIARQIAMSHGGSLHVADDACGARLVLRLPLAR</sequence>
<evidence type="ECO:0000313" key="15">
    <source>
        <dbReference type="Proteomes" id="UP001569904"/>
    </source>
</evidence>
<accession>A0ABV4R1J5</accession>
<proteinExistence type="predicted"/>
<dbReference type="Gene3D" id="3.30.565.10">
    <property type="entry name" value="Histidine kinase-like ATPase, C-terminal domain"/>
    <property type="match status" value="1"/>
</dbReference>
<dbReference type="RefSeq" id="WP_371943498.1">
    <property type="nucleotide sequence ID" value="NZ_JAXCEH010000017.1"/>
</dbReference>
<evidence type="ECO:0000259" key="12">
    <source>
        <dbReference type="PROSITE" id="PS50109"/>
    </source>
</evidence>
<dbReference type="InterPro" id="IPR003660">
    <property type="entry name" value="HAMP_dom"/>
</dbReference>
<evidence type="ECO:0000256" key="9">
    <source>
        <dbReference type="ARBA" id="ARBA00023012"/>
    </source>
</evidence>
<keyword evidence="5" id="KW-0808">Transferase</keyword>
<keyword evidence="4" id="KW-0597">Phosphoprotein</keyword>
<keyword evidence="10 11" id="KW-0472">Membrane</keyword>
<dbReference type="SMART" id="SM00387">
    <property type="entry name" value="HATPase_c"/>
    <property type="match status" value="1"/>
</dbReference>
<dbReference type="GO" id="GO:0016301">
    <property type="term" value="F:kinase activity"/>
    <property type="evidence" value="ECO:0007669"/>
    <property type="project" value="UniProtKB-KW"/>
</dbReference>
<dbReference type="InterPro" id="IPR050428">
    <property type="entry name" value="TCS_sensor_his_kinase"/>
</dbReference>
<dbReference type="PROSITE" id="PS50109">
    <property type="entry name" value="HIS_KIN"/>
    <property type="match status" value="1"/>
</dbReference>
<keyword evidence="15" id="KW-1185">Reference proteome</keyword>
<comment type="subcellular location">
    <subcellularLocation>
        <location evidence="2">Cell membrane</location>
    </subcellularLocation>
</comment>
<dbReference type="InterPro" id="IPR005467">
    <property type="entry name" value="His_kinase_dom"/>
</dbReference>
<dbReference type="Pfam" id="PF02518">
    <property type="entry name" value="HATPase_c"/>
    <property type="match status" value="1"/>
</dbReference>
<protein>
    <recommendedName>
        <fullName evidence="3">histidine kinase</fullName>
        <ecNumber evidence="3">2.7.13.3</ecNumber>
    </recommendedName>
</protein>
<feature type="domain" description="Histidine kinase" evidence="12">
    <location>
        <begin position="143"/>
        <end position="349"/>
    </location>
</feature>
<dbReference type="CDD" id="cd00082">
    <property type="entry name" value="HisKA"/>
    <property type="match status" value="1"/>
</dbReference>
<dbReference type="Proteomes" id="UP001569904">
    <property type="component" value="Unassembled WGS sequence"/>
</dbReference>
<dbReference type="EMBL" id="JAXCEH010000017">
    <property type="protein sequence ID" value="MFA1556742.1"/>
    <property type="molecule type" value="Genomic_DNA"/>
</dbReference>